<accession>A0A2A9D129</accession>
<name>A0A2A9D129_9MICO</name>
<feature type="region of interest" description="Disordered" evidence="1">
    <location>
        <begin position="20"/>
        <end position="50"/>
    </location>
</feature>
<dbReference type="Pfam" id="PF12005">
    <property type="entry name" value="DUF3499"/>
    <property type="match status" value="1"/>
</dbReference>
<gene>
    <name evidence="2" type="ORF">ATL40_1941</name>
</gene>
<dbReference type="InterPro" id="IPR021888">
    <property type="entry name" value="DUF3499"/>
</dbReference>
<dbReference type="Proteomes" id="UP000224915">
    <property type="component" value="Unassembled WGS sequence"/>
</dbReference>
<protein>
    <submittedName>
        <fullName evidence="2">Uncharacterized protein DUF3499</fullName>
    </submittedName>
</protein>
<organism evidence="2 3">
    <name type="scientific">Serinibacter salmoneus</name>
    <dbReference type="NCBI Taxonomy" id="556530"/>
    <lineage>
        <taxon>Bacteria</taxon>
        <taxon>Bacillati</taxon>
        <taxon>Actinomycetota</taxon>
        <taxon>Actinomycetes</taxon>
        <taxon>Micrococcales</taxon>
        <taxon>Beutenbergiaceae</taxon>
        <taxon>Serinibacter</taxon>
    </lineage>
</organism>
<feature type="region of interest" description="Disordered" evidence="1">
    <location>
        <begin position="177"/>
        <end position="227"/>
    </location>
</feature>
<dbReference type="AlphaFoldDB" id="A0A2A9D129"/>
<feature type="compositionally biased region" description="Polar residues" evidence="1">
    <location>
        <begin position="31"/>
        <end position="41"/>
    </location>
</feature>
<sequence>MLHHAEHLLVEQLGARALRRGPGREQGAACATTSSVPTATANPGGDLHGSEGGPRLRHVVVAVALVVGHGTTLSDPPAGGEVSERVAWGGVRATRQCTRATCVNPAVATLTYVYADSTAVLGPLATHAEPHSYDLCAEHAERLTVPRGWDVVRLAVDLTPSPPSTDDLVALAEAVREASRAPVAQPPRPAADPRGAREARARRSAAEPMPNPDPERRRHLRVLGPGE</sequence>
<evidence type="ECO:0000313" key="3">
    <source>
        <dbReference type="Proteomes" id="UP000224915"/>
    </source>
</evidence>
<evidence type="ECO:0000313" key="2">
    <source>
        <dbReference type="EMBL" id="PFG20343.1"/>
    </source>
</evidence>
<keyword evidence="3" id="KW-1185">Reference proteome</keyword>
<dbReference type="EMBL" id="PDJD01000001">
    <property type="protein sequence ID" value="PFG20343.1"/>
    <property type="molecule type" value="Genomic_DNA"/>
</dbReference>
<comment type="caution">
    <text evidence="2">The sequence shown here is derived from an EMBL/GenBank/DDBJ whole genome shotgun (WGS) entry which is preliminary data.</text>
</comment>
<reference evidence="2 3" key="1">
    <citation type="submission" date="2017-10" db="EMBL/GenBank/DDBJ databases">
        <title>Sequencing the genomes of 1000 actinobacteria strains.</title>
        <authorList>
            <person name="Klenk H.-P."/>
        </authorList>
    </citation>
    <scope>NUCLEOTIDE SEQUENCE [LARGE SCALE GENOMIC DNA]</scope>
    <source>
        <strain evidence="2 3">DSM 21801</strain>
    </source>
</reference>
<proteinExistence type="predicted"/>
<evidence type="ECO:0000256" key="1">
    <source>
        <dbReference type="SAM" id="MobiDB-lite"/>
    </source>
</evidence>
<feature type="compositionally biased region" description="Basic and acidic residues" evidence="1">
    <location>
        <begin position="194"/>
        <end position="205"/>
    </location>
</feature>